<reference evidence="2" key="1">
    <citation type="journal article" date="2019" name="Int. J. Syst. Evol. Microbiol.">
        <title>The Global Catalogue of Microorganisms (GCM) 10K type strain sequencing project: providing services to taxonomists for standard genome sequencing and annotation.</title>
        <authorList>
            <consortium name="The Broad Institute Genomics Platform"/>
            <consortium name="The Broad Institute Genome Sequencing Center for Infectious Disease"/>
            <person name="Wu L."/>
            <person name="Ma J."/>
        </authorList>
    </citation>
    <scope>NUCLEOTIDE SEQUENCE [LARGE SCALE GENOMIC DNA]</scope>
    <source>
        <strain evidence="2">CGMCC 1.12479</strain>
    </source>
</reference>
<proteinExistence type="predicted"/>
<organism evidence="1 2">
    <name type="scientific">Belliella aquatica</name>
    <dbReference type="NCBI Taxonomy" id="1323734"/>
    <lineage>
        <taxon>Bacteria</taxon>
        <taxon>Pseudomonadati</taxon>
        <taxon>Bacteroidota</taxon>
        <taxon>Cytophagia</taxon>
        <taxon>Cytophagales</taxon>
        <taxon>Cyclobacteriaceae</taxon>
        <taxon>Belliella</taxon>
    </lineage>
</organism>
<evidence type="ECO:0008006" key="3">
    <source>
        <dbReference type="Google" id="ProtNLM"/>
    </source>
</evidence>
<dbReference type="RefSeq" id="WP_188443459.1">
    <property type="nucleotide sequence ID" value="NZ_BMFD01000009.1"/>
</dbReference>
<keyword evidence="2" id="KW-1185">Reference proteome</keyword>
<dbReference type="InterPro" id="IPR032580">
    <property type="entry name" value="SatD"/>
</dbReference>
<evidence type="ECO:0000313" key="1">
    <source>
        <dbReference type="EMBL" id="GGC45705.1"/>
    </source>
</evidence>
<name>A0ABQ1MW37_9BACT</name>
<dbReference type="EMBL" id="BMFD01000009">
    <property type="protein sequence ID" value="GGC45705.1"/>
    <property type="molecule type" value="Genomic_DNA"/>
</dbReference>
<evidence type="ECO:0000313" key="2">
    <source>
        <dbReference type="Proteomes" id="UP000635885"/>
    </source>
</evidence>
<comment type="caution">
    <text evidence="1">The sequence shown here is derived from an EMBL/GenBank/DDBJ whole genome shotgun (WGS) entry which is preliminary data.</text>
</comment>
<gene>
    <name evidence="1" type="ORF">GCM10010993_25290</name>
</gene>
<dbReference type="Proteomes" id="UP000635885">
    <property type="component" value="Unassembled WGS sequence"/>
</dbReference>
<accession>A0ABQ1MW37</accession>
<sequence>MVAIIKGDIIASRKLLDQEKWLQPLKSLFSQWGNTPEQWELVWGDFFQLEINDPKEAIQKALEIKALIKKIEPKEANKQLSTLDVRMSIGIGDKTFSGKRISESNGPAFIYAGEKFEKLKKEKTNIAIQSPWEDFDKEINMYLRLAGKFMDSWSVSSAQLVEIVLKDPKITQEEIGELLDIKQNSVSGRWNRSNIDEVLKIEEVFRQKLQKLIP</sequence>
<protein>
    <recommendedName>
        <fullName evidence="3">SatD family (SatD)</fullName>
    </recommendedName>
</protein>
<dbReference type="Pfam" id="PF16264">
    <property type="entry name" value="SatD"/>
    <property type="match status" value="1"/>
</dbReference>